<name>A0A7V7PRI9_9HYPH</name>
<dbReference type="AlphaFoldDB" id="A0A7V7PRI9"/>
<evidence type="ECO:0000313" key="2">
    <source>
        <dbReference type="Proteomes" id="UP000432089"/>
    </source>
</evidence>
<accession>A0A7V7PRI9</accession>
<keyword evidence="2" id="KW-1185">Reference proteome</keyword>
<dbReference type="EMBL" id="VZDO01000003">
    <property type="protein sequence ID" value="KAB0681331.1"/>
    <property type="molecule type" value="Genomic_DNA"/>
</dbReference>
<dbReference type="Proteomes" id="UP000432089">
    <property type="component" value="Unassembled WGS sequence"/>
</dbReference>
<protein>
    <recommendedName>
        <fullName evidence="3">Carboxypeptidase regulatory-like domain-containing protein</fullName>
    </recommendedName>
</protein>
<gene>
    <name evidence="1" type="ORF">F6X38_05445</name>
</gene>
<sequence>MAQAADSVTRGLKAWIEARFGEADVAVGSTEVDAGRAGIRLVLIGLGIDSSDRRATTLLLSYKITIETADPLELHRLASEVAFGLSELPLLVLEGGQGVPLDLKPVSDGEPPALVLTARLARARRVPAGPAVLKPMILEVSDVGAVEGMVATCEGSPISDALIEIPSLELRQRSRPDGSFRFSGLPGLGSFTVIARKSLAEARANARPGERLTLTLAVKD</sequence>
<dbReference type="RefSeq" id="WP_150968576.1">
    <property type="nucleotide sequence ID" value="NZ_VZDO01000003.1"/>
</dbReference>
<evidence type="ECO:0000313" key="1">
    <source>
        <dbReference type="EMBL" id="KAB0681331.1"/>
    </source>
</evidence>
<organism evidence="1 2">
    <name type="scientific">Plantimonas leprariae</name>
    <dbReference type="NCBI Taxonomy" id="2615207"/>
    <lineage>
        <taxon>Bacteria</taxon>
        <taxon>Pseudomonadati</taxon>
        <taxon>Pseudomonadota</taxon>
        <taxon>Alphaproteobacteria</taxon>
        <taxon>Hyphomicrobiales</taxon>
        <taxon>Aurantimonadaceae</taxon>
        <taxon>Plantimonas</taxon>
    </lineage>
</organism>
<comment type="caution">
    <text evidence="1">The sequence shown here is derived from an EMBL/GenBank/DDBJ whole genome shotgun (WGS) entry which is preliminary data.</text>
</comment>
<evidence type="ECO:0008006" key="3">
    <source>
        <dbReference type="Google" id="ProtNLM"/>
    </source>
</evidence>
<reference evidence="1 2" key="1">
    <citation type="submission" date="2019-09" db="EMBL/GenBank/DDBJ databases">
        <title>YIM 132180 draft genome.</title>
        <authorList>
            <person name="Zhang K."/>
        </authorList>
    </citation>
    <scope>NUCLEOTIDE SEQUENCE [LARGE SCALE GENOMIC DNA]</scope>
    <source>
        <strain evidence="1 2">YIM 132180</strain>
    </source>
</reference>
<proteinExistence type="predicted"/>